<dbReference type="AlphaFoldDB" id="A0A2A9P2J3"/>
<evidence type="ECO:0000256" key="1">
    <source>
        <dbReference type="SAM" id="MobiDB-lite"/>
    </source>
</evidence>
<feature type="compositionally biased region" description="Pro residues" evidence="1">
    <location>
        <begin position="124"/>
        <end position="135"/>
    </location>
</feature>
<reference evidence="2 3" key="1">
    <citation type="journal article" date="2015" name="BMC Genomics">
        <title>Gene expression during zombie ant biting behavior reflects the complexity underlying fungal parasitic behavioral manipulation.</title>
        <authorList>
            <person name="de Bekker C."/>
            <person name="Ohm R.A."/>
            <person name="Loreto R.G."/>
            <person name="Sebastian A."/>
            <person name="Albert I."/>
            <person name="Merrow M."/>
            <person name="Brachmann A."/>
            <person name="Hughes D.P."/>
        </authorList>
    </citation>
    <scope>NUCLEOTIDE SEQUENCE [LARGE SCALE GENOMIC DNA]</scope>
    <source>
        <strain evidence="2 3">SC16a</strain>
    </source>
</reference>
<dbReference type="Proteomes" id="UP000037136">
    <property type="component" value="Unassembled WGS sequence"/>
</dbReference>
<evidence type="ECO:0000313" key="3">
    <source>
        <dbReference type="Proteomes" id="UP000037136"/>
    </source>
</evidence>
<organism evidence="2 3">
    <name type="scientific">Ophiocordyceps unilateralis</name>
    <name type="common">Zombie-ant fungus</name>
    <name type="synonym">Torrubia unilateralis</name>
    <dbReference type="NCBI Taxonomy" id="268505"/>
    <lineage>
        <taxon>Eukaryota</taxon>
        <taxon>Fungi</taxon>
        <taxon>Dikarya</taxon>
        <taxon>Ascomycota</taxon>
        <taxon>Pezizomycotina</taxon>
        <taxon>Sordariomycetes</taxon>
        <taxon>Hypocreomycetidae</taxon>
        <taxon>Hypocreales</taxon>
        <taxon>Ophiocordycipitaceae</taxon>
        <taxon>Ophiocordyceps</taxon>
    </lineage>
</organism>
<protein>
    <submittedName>
        <fullName evidence="2">Uncharacterized protein</fullName>
    </submittedName>
</protein>
<accession>A0A2A9P2J3</accession>
<sequence length="202" mass="22726">MRPLYLLHATLDTYTAISKWPIMSLPTRHRHLPADIPRPIVVADVACRQQVLLYTTCMYVCMDALAFRPTTSPCVGDAPRPLPAGSTATHPIAPSVVIGGIVQTKHERVPYESVSCRPEDRPAPRPPAVQPYPRPFPPVPGRMRPFLVHRKPADAMSHHRIIPWAVSSDKKTASQFGWFEYKNASDRRLLRKWCALCCVSRT</sequence>
<comment type="caution">
    <text evidence="2">The sequence shown here is derived from an EMBL/GenBank/DDBJ whole genome shotgun (WGS) entry which is preliminary data.</text>
</comment>
<feature type="region of interest" description="Disordered" evidence="1">
    <location>
        <begin position="112"/>
        <end position="135"/>
    </location>
</feature>
<evidence type="ECO:0000313" key="2">
    <source>
        <dbReference type="EMBL" id="PFH55548.1"/>
    </source>
</evidence>
<name>A0A2A9P2J3_OPHUN</name>
<dbReference type="EMBL" id="LAZP02000863">
    <property type="protein sequence ID" value="PFH55548.1"/>
    <property type="molecule type" value="Genomic_DNA"/>
</dbReference>
<reference evidence="2 3" key="2">
    <citation type="journal article" date="2017" name="Sci. Rep.">
        <title>Ant-infecting Ophiocordyceps genomes reveal a high diversity of potential behavioral manipulation genes and a possible major role for enterotoxins.</title>
        <authorList>
            <person name="de Bekker C."/>
            <person name="Ohm R.A."/>
            <person name="Evans H.C."/>
            <person name="Brachmann A."/>
            <person name="Hughes D.P."/>
        </authorList>
    </citation>
    <scope>NUCLEOTIDE SEQUENCE [LARGE SCALE GENOMIC DNA]</scope>
    <source>
        <strain evidence="2 3">SC16a</strain>
    </source>
</reference>
<gene>
    <name evidence="2" type="ORF">XA68_18074</name>
</gene>
<keyword evidence="3" id="KW-1185">Reference proteome</keyword>
<proteinExistence type="predicted"/>